<gene>
    <name evidence="1" type="ORF">NIIDNTM18_39640</name>
</gene>
<dbReference type="Proteomes" id="UP000515734">
    <property type="component" value="Chromosome"/>
</dbReference>
<organism evidence="1 2">
    <name type="scientific">Mycolicibacterium litorale</name>
    <dbReference type="NCBI Taxonomy" id="758802"/>
    <lineage>
        <taxon>Bacteria</taxon>
        <taxon>Bacillati</taxon>
        <taxon>Actinomycetota</taxon>
        <taxon>Actinomycetes</taxon>
        <taxon>Mycobacteriales</taxon>
        <taxon>Mycobacteriaceae</taxon>
        <taxon>Mycolicibacterium</taxon>
    </lineage>
</organism>
<evidence type="ECO:0000313" key="2">
    <source>
        <dbReference type="Proteomes" id="UP000515734"/>
    </source>
</evidence>
<evidence type="ECO:0000313" key="1">
    <source>
        <dbReference type="EMBL" id="BCI54686.1"/>
    </source>
</evidence>
<name>A0A6S6P9I6_9MYCO</name>
<dbReference type="EMBL" id="AP023287">
    <property type="protein sequence ID" value="BCI54686.1"/>
    <property type="molecule type" value="Genomic_DNA"/>
</dbReference>
<sequence length="93" mass="10453">MVRRKERPVGAVKDAKLTDFDEWCRAVGVHVGNDVSACADPRAAVAARFHAFMQWVATRRAHADEHGWPGGDFERRMQECVAYPGEPFDPNDL</sequence>
<reference evidence="1 2" key="1">
    <citation type="submission" date="2020-07" db="EMBL/GenBank/DDBJ databases">
        <title>Complete genome sequence of Mycolicibacterium litorale like strain isolated from cardiac implantable electronic device infection.</title>
        <authorList>
            <person name="Fukano H."/>
            <person name="Miyama H."/>
            <person name="Hoshino Y."/>
        </authorList>
    </citation>
    <scope>NUCLEOTIDE SEQUENCE [LARGE SCALE GENOMIC DNA]</scope>
    <source>
        <strain evidence="1 2">NIIDNTM18</strain>
    </source>
</reference>
<accession>A0A6S6P9I6</accession>
<protein>
    <submittedName>
        <fullName evidence="1">Uncharacterized protein</fullName>
    </submittedName>
</protein>
<proteinExistence type="predicted"/>
<dbReference type="AlphaFoldDB" id="A0A6S6P9I6"/>